<comment type="caution">
    <text evidence="3">The sequence shown here is derived from an EMBL/GenBank/DDBJ whole genome shotgun (WGS) entry which is preliminary data.</text>
</comment>
<dbReference type="InterPro" id="IPR011990">
    <property type="entry name" value="TPR-like_helical_dom_sf"/>
</dbReference>
<evidence type="ECO:0000256" key="2">
    <source>
        <dbReference type="SAM" id="SignalP"/>
    </source>
</evidence>
<feature type="chain" id="PRO_5038582146" description="Tetratricopeptide repeat protein" evidence="2">
    <location>
        <begin position="22"/>
        <end position="553"/>
    </location>
</feature>
<dbReference type="PROSITE" id="PS50293">
    <property type="entry name" value="TPR_REGION"/>
    <property type="match status" value="1"/>
</dbReference>
<dbReference type="PANTHER" id="PTHR12558">
    <property type="entry name" value="CELL DIVISION CYCLE 16,23,27"/>
    <property type="match status" value="1"/>
</dbReference>
<reference evidence="3" key="2">
    <citation type="journal article" date="2021" name="PeerJ">
        <title>Extensive microbial diversity within the chicken gut microbiome revealed by metagenomics and culture.</title>
        <authorList>
            <person name="Gilroy R."/>
            <person name="Ravi A."/>
            <person name="Getino M."/>
            <person name="Pursley I."/>
            <person name="Horton D.L."/>
            <person name="Alikhan N.F."/>
            <person name="Baker D."/>
            <person name="Gharbi K."/>
            <person name="Hall N."/>
            <person name="Watson M."/>
            <person name="Adriaenssens E.M."/>
            <person name="Foster-Nyarko E."/>
            <person name="Jarju S."/>
            <person name="Secka A."/>
            <person name="Antonio M."/>
            <person name="Oren A."/>
            <person name="Chaudhuri R.R."/>
            <person name="La Ragione R."/>
            <person name="Hildebrand F."/>
            <person name="Pallen M.J."/>
        </authorList>
    </citation>
    <scope>NUCLEOTIDE SEQUENCE</scope>
    <source>
        <strain evidence="3">6919</strain>
    </source>
</reference>
<keyword evidence="1" id="KW-0802">TPR repeat</keyword>
<dbReference type="InterPro" id="IPR019734">
    <property type="entry name" value="TPR_rpt"/>
</dbReference>
<evidence type="ECO:0000313" key="3">
    <source>
        <dbReference type="EMBL" id="MBO8476147.1"/>
    </source>
</evidence>
<feature type="signal peptide" evidence="2">
    <location>
        <begin position="1"/>
        <end position="21"/>
    </location>
</feature>
<protein>
    <recommendedName>
        <fullName evidence="5">Tetratricopeptide repeat protein</fullName>
    </recommendedName>
</protein>
<name>A0A9D9NJY7_9BACT</name>
<dbReference type="SUPFAM" id="SSF48452">
    <property type="entry name" value="TPR-like"/>
    <property type="match status" value="3"/>
</dbReference>
<proteinExistence type="predicted"/>
<organism evidence="3 4">
    <name type="scientific">Candidatus Limisoma faecipullorum</name>
    <dbReference type="NCBI Taxonomy" id="2840854"/>
    <lineage>
        <taxon>Bacteria</taxon>
        <taxon>Pseudomonadati</taxon>
        <taxon>Bacteroidota</taxon>
        <taxon>Bacteroidia</taxon>
        <taxon>Bacteroidales</taxon>
        <taxon>Candidatus Limisoma</taxon>
    </lineage>
</organism>
<gene>
    <name evidence="3" type="ORF">IAB88_04050</name>
</gene>
<dbReference type="PANTHER" id="PTHR12558:SF13">
    <property type="entry name" value="CELL DIVISION CYCLE PROTEIN 27 HOMOLOG"/>
    <property type="match status" value="1"/>
</dbReference>
<accession>A0A9D9NJY7</accession>
<dbReference type="Pfam" id="PF13432">
    <property type="entry name" value="TPR_16"/>
    <property type="match status" value="1"/>
</dbReference>
<feature type="repeat" description="TPR" evidence="1">
    <location>
        <begin position="507"/>
        <end position="540"/>
    </location>
</feature>
<evidence type="ECO:0008006" key="5">
    <source>
        <dbReference type="Google" id="ProtNLM"/>
    </source>
</evidence>
<feature type="repeat" description="TPR" evidence="1">
    <location>
        <begin position="333"/>
        <end position="366"/>
    </location>
</feature>
<sequence length="553" mass="62989">MKLKFILAAILISGTAFISRADGYKDGVEYYQAGQEENAEIVLTETINDPQTDKSEAYYYLGCIALNKGDKAQAEKYFDQGIQANAEYAYNYIGKGAVALKNNNKDTAEDFFKQAEKINKKDAKVKVDIARAYYDADKVKYNKEWNKALKDAKKKDKKEASIYIFEGDVYADEQKYGDSAGYYEMAIMYDAERPIAYVKYANTYFHISPEVAIKKLEEIVNKNPNSALAQRELAEKYYENNQWTKAAAQYKFVIDNPNHFPADDERYVVLLYFGENYAESLTYAQEQLKKNPKSFQMLRMQFLNAAALEKYEDAAKYAADFFALQGQDHLFTSNDYNTYGTVLEKVGKLDEAVAAYEKAVAVNPDKTDLLKDLSSAYASIAGEETDSVKRADLYYKSAEAYQKFIDKGEYVTNDLYVLAGKYQNIISTAVDTVKRDEAYKKGVEVIDQVIAKVPDDYRIYRRKALLGYNMERGNAKTGLALDAYLKVEELVNNDAEMDAESKKSLLNEVYAYVASYYLYNDDAATAKAYYEKMLALNPENQALRDYISKMKID</sequence>
<dbReference type="PROSITE" id="PS50005">
    <property type="entry name" value="TPR"/>
    <property type="match status" value="3"/>
</dbReference>
<dbReference type="EMBL" id="JADIMC010000047">
    <property type="protein sequence ID" value="MBO8476147.1"/>
    <property type="molecule type" value="Genomic_DNA"/>
</dbReference>
<evidence type="ECO:0000256" key="1">
    <source>
        <dbReference type="PROSITE-ProRule" id="PRU00339"/>
    </source>
</evidence>
<dbReference type="Pfam" id="PF13181">
    <property type="entry name" value="TPR_8"/>
    <property type="match status" value="1"/>
</dbReference>
<dbReference type="Proteomes" id="UP000823598">
    <property type="component" value="Unassembled WGS sequence"/>
</dbReference>
<evidence type="ECO:0000313" key="4">
    <source>
        <dbReference type="Proteomes" id="UP000823598"/>
    </source>
</evidence>
<feature type="repeat" description="TPR" evidence="1">
    <location>
        <begin position="55"/>
        <end position="88"/>
    </location>
</feature>
<keyword evidence="2" id="KW-0732">Signal</keyword>
<dbReference type="SMART" id="SM00028">
    <property type="entry name" value="TPR"/>
    <property type="match status" value="6"/>
</dbReference>
<dbReference type="AlphaFoldDB" id="A0A9D9NJY7"/>
<reference evidence="3" key="1">
    <citation type="submission" date="2020-10" db="EMBL/GenBank/DDBJ databases">
        <authorList>
            <person name="Gilroy R."/>
        </authorList>
    </citation>
    <scope>NUCLEOTIDE SEQUENCE</scope>
    <source>
        <strain evidence="3">6919</strain>
    </source>
</reference>
<dbReference type="Gene3D" id="1.25.40.10">
    <property type="entry name" value="Tetratricopeptide repeat domain"/>
    <property type="match status" value="3"/>
</dbReference>